<feature type="binding site" evidence="8">
    <location>
        <position position="231"/>
    </location>
    <ligand>
        <name>Mn(2+)</name>
        <dbReference type="ChEBI" id="CHEBI:29035"/>
        <label>2</label>
    </ligand>
</feature>
<feature type="binding site" evidence="8">
    <location>
        <position position="315"/>
    </location>
    <ligand>
        <name>Mn(2+)</name>
        <dbReference type="ChEBI" id="CHEBI:29035"/>
        <label>1</label>
    </ligand>
</feature>
<dbReference type="Gene3D" id="3.40.220.10">
    <property type="entry name" value="Leucine Aminopeptidase, subunit E, domain 1"/>
    <property type="match status" value="1"/>
</dbReference>
<name>A0A388TGR0_9BACT</name>
<dbReference type="Proteomes" id="UP000275925">
    <property type="component" value="Unassembled WGS sequence"/>
</dbReference>
<sequence length="466" mass="50431">MRFSSAPAYKKEFAAQGIFVFENGVNPRPKVFQGKKDEVYAYDTAQGRTFLIGLGAREKFTPDSARLAAYHLLKAAAKAKLTRVAAELPKVFDLAAFLEGCYLADYKFAGLHKKTKENPPEKIEQVYLLGRYPNLNKLSSRAELIFAAVNQAKDLVNLPGNVATPSYLAKIAARISKKPKVKLSTFNLAQARKAGLRAFGAVAQGAAEPARFIVLQYLNGGSRPKIALVGKGLTFDSGGISLKPAANMGEMKTDMAGGAAVLMAFAALVNLQARQNLLCIVPAAENMPSGAAYKPGDIITTADGLTVEINSTDAEGRLILCDALWYAQRLGAKKIIDYATLTGACQIALGETRAGILANSPEFLRDYLQAAEKTGEKHWQLPLDDEYAEYLKSPAADTLNNAKERMAGAITAAKFLEKFIRQDVQWLHCDIAGTAFLQKQQRYLETQATGFGVRTLIELLAAGGLK</sequence>
<dbReference type="Gene3D" id="3.40.630.10">
    <property type="entry name" value="Zn peptidases"/>
    <property type="match status" value="1"/>
</dbReference>
<dbReference type="CDD" id="cd00433">
    <property type="entry name" value="Peptidase_M17"/>
    <property type="match status" value="1"/>
</dbReference>
<comment type="similarity">
    <text evidence="3 8">Belongs to the peptidase M17 family.</text>
</comment>
<dbReference type="EC" id="3.4.11.10" evidence="8"/>
<feature type="binding site" evidence="8">
    <location>
        <position position="236"/>
    </location>
    <ligand>
        <name>Mn(2+)</name>
        <dbReference type="ChEBI" id="CHEBI:29035"/>
        <label>2</label>
    </ligand>
</feature>
<dbReference type="InterPro" id="IPR008283">
    <property type="entry name" value="Peptidase_M17_N"/>
</dbReference>
<dbReference type="InterPro" id="IPR023042">
    <property type="entry name" value="Peptidase_M17_leu_NH2_pept"/>
</dbReference>
<feature type="active site" evidence="8">
    <location>
        <position position="243"/>
    </location>
</feature>
<organism evidence="10 11">
    <name type="scientific">Candidatus Termititenax persephonae</name>
    <dbReference type="NCBI Taxonomy" id="2218525"/>
    <lineage>
        <taxon>Bacteria</taxon>
        <taxon>Bacillati</taxon>
        <taxon>Candidatus Margulisiibacteriota</taxon>
        <taxon>Candidatus Termititenacia</taxon>
        <taxon>Candidatus Termititenacales</taxon>
        <taxon>Candidatus Termititenacaceae</taxon>
        <taxon>Candidatus Termititenax</taxon>
    </lineage>
</organism>
<dbReference type="GO" id="GO:0005737">
    <property type="term" value="C:cytoplasm"/>
    <property type="evidence" value="ECO:0007669"/>
    <property type="project" value="UniProtKB-SubCell"/>
</dbReference>
<comment type="caution">
    <text evidence="10">The sequence shown here is derived from an EMBL/GenBank/DDBJ whole genome shotgun (WGS) entry which is preliminary data.</text>
</comment>
<keyword evidence="11" id="KW-1185">Reference proteome</keyword>
<comment type="catalytic activity">
    <reaction evidence="1 8">
        <text>Release of an N-terminal amino acid, Xaa-|-Yaa-, in which Xaa is preferably Leu, but may be other amino acids including Pro although not Arg or Lys, and Yaa may be Pro. Amino acid amides and methyl esters are also readily hydrolyzed, but rates on arylamides are exceedingly low.</text>
        <dbReference type="EC" id="3.4.11.1"/>
    </reaction>
</comment>
<feature type="binding site" evidence="8">
    <location>
        <position position="315"/>
    </location>
    <ligand>
        <name>Mn(2+)</name>
        <dbReference type="ChEBI" id="CHEBI:29035"/>
        <label>2</label>
    </ligand>
</feature>
<dbReference type="InterPro" id="IPR043472">
    <property type="entry name" value="Macro_dom-like"/>
</dbReference>
<keyword evidence="4 8" id="KW-0031">Aminopeptidase</keyword>
<evidence type="ECO:0000256" key="6">
    <source>
        <dbReference type="ARBA" id="ARBA00022801"/>
    </source>
</evidence>
<proteinExistence type="inferred from homology"/>
<dbReference type="SUPFAM" id="SSF52949">
    <property type="entry name" value="Macro domain-like"/>
    <property type="match status" value="1"/>
</dbReference>
<evidence type="ECO:0000256" key="1">
    <source>
        <dbReference type="ARBA" id="ARBA00000135"/>
    </source>
</evidence>
<dbReference type="GO" id="GO:0030145">
    <property type="term" value="F:manganese ion binding"/>
    <property type="evidence" value="ECO:0007669"/>
    <property type="project" value="UniProtKB-UniRule"/>
</dbReference>
<evidence type="ECO:0000313" key="11">
    <source>
        <dbReference type="Proteomes" id="UP000275925"/>
    </source>
</evidence>
<comment type="cofactor">
    <cofactor evidence="8">
        <name>Mn(2+)</name>
        <dbReference type="ChEBI" id="CHEBI:29035"/>
    </cofactor>
    <text evidence="8">Binds 2 manganese ions per subunit.</text>
</comment>
<feature type="active site" evidence="8">
    <location>
        <position position="317"/>
    </location>
</feature>
<evidence type="ECO:0000256" key="5">
    <source>
        <dbReference type="ARBA" id="ARBA00022670"/>
    </source>
</evidence>
<comment type="subcellular location">
    <subcellularLocation>
        <location evidence="8">Cytoplasm</location>
    </subcellularLocation>
</comment>
<feature type="binding site" evidence="8">
    <location>
        <position position="313"/>
    </location>
    <ligand>
        <name>Mn(2+)</name>
        <dbReference type="ChEBI" id="CHEBI:29035"/>
        <label>1</label>
    </ligand>
</feature>
<dbReference type="PRINTS" id="PR00481">
    <property type="entry name" value="LAMNOPPTDASE"/>
</dbReference>
<keyword evidence="6 8" id="KW-0378">Hydrolase</keyword>
<evidence type="ECO:0000256" key="2">
    <source>
        <dbReference type="ARBA" id="ARBA00000967"/>
    </source>
</evidence>
<protein>
    <recommendedName>
        <fullName evidence="8">Probable cytosol aminopeptidase</fullName>
        <ecNumber evidence="8">3.4.11.1</ecNumber>
    </recommendedName>
    <alternativeName>
        <fullName evidence="8">Leucine aminopeptidase</fullName>
        <shortName evidence="8">LAP</shortName>
        <ecNumber evidence="8">3.4.11.10</ecNumber>
    </alternativeName>
    <alternativeName>
        <fullName evidence="8">Leucyl aminopeptidase</fullName>
    </alternativeName>
</protein>
<dbReference type="PANTHER" id="PTHR11963">
    <property type="entry name" value="LEUCINE AMINOPEPTIDASE-RELATED"/>
    <property type="match status" value="1"/>
</dbReference>
<gene>
    <name evidence="8" type="primary">pepA</name>
    <name evidence="10" type="ORF">NO2_0605</name>
</gene>
<evidence type="ECO:0000256" key="8">
    <source>
        <dbReference type="HAMAP-Rule" id="MF_00181"/>
    </source>
</evidence>
<evidence type="ECO:0000256" key="3">
    <source>
        <dbReference type="ARBA" id="ARBA00009528"/>
    </source>
</evidence>
<feature type="domain" description="Cytosol aminopeptidase" evidence="9">
    <location>
        <begin position="311"/>
        <end position="318"/>
    </location>
</feature>
<evidence type="ECO:0000256" key="4">
    <source>
        <dbReference type="ARBA" id="ARBA00022438"/>
    </source>
</evidence>
<evidence type="ECO:0000313" key="10">
    <source>
        <dbReference type="EMBL" id="GBR75986.1"/>
    </source>
</evidence>
<dbReference type="AlphaFoldDB" id="A0A388TGR0"/>
<feature type="binding site" evidence="8">
    <location>
        <position position="236"/>
    </location>
    <ligand>
        <name>Mn(2+)</name>
        <dbReference type="ChEBI" id="CHEBI:29035"/>
        <label>1</label>
    </ligand>
</feature>
<dbReference type="GO" id="GO:0006508">
    <property type="term" value="P:proteolysis"/>
    <property type="evidence" value="ECO:0007669"/>
    <property type="project" value="UniProtKB-KW"/>
</dbReference>
<dbReference type="Pfam" id="PF02789">
    <property type="entry name" value="Peptidase_M17_N"/>
    <property type="match status" value="1"/>
</dbReference>
<dbReference type="HAMAP" id="MF_00181">
    <property type="entry name" value="Cytosol_peptidase_M17"/>
    <property type="match status" value="1"/>
</dbReference>
<keyword evidence="8" id="KW-0963">Cytoplasm</keyword>
<dbReference type="InterPro" id="IPR000819">
    <property type="entry name" value="Peptidase_M17_C"/>
</dbReference>
<comment type="catalytic activity">
    <reaction evidence="2 8">
        <text>Release of an N-terminal amino acid, preferentially leucine, but not glutamic or aspartic acids.</text>
        <dbReference type="EC" id="3.4.11.10"/>
    </reaction>
</comment>
<dbReference type="GO" id="GO:0070006">
    <property type="term" value="F:metalloaminopeptidase activity"/>
    <property type="evidence" value="ECO:0007669"/>
    <property type="project" value="InterPro"/>
</dbReference>
<feature type="binding site" evidence="8">
    <location>
        <position position="254"/>
    </location>
    <ligand>
        <name>Mn(2+)</name>
        <dbReference type="ChEBI" id="CHEBI:29035"/>
        <label>2</label>
    </ligand>
</feature>
<reference evidence="10 11" key="1">
    <citation type="journal article" date="2019" name="ISME J.">
        <title>Genome analyses of uncultured TG2/ZB3 bacteria in 'Margulisbacteria' specifically attached to ectosymbiotic spirochetes of protists in the termite gut.</title>
        <authorList>
            <person name="Utami Y.D."/>
            <person name="Kuwahara H."/>
            <person name="Igai K."/>
            <person name="Murakami T."/>
            <person name="Sugaya K."/>
            <person name="Morikawa T."/>
            <person name="Nagura Y."/>
            <person name="Yuki M."/>
            <person name="Deevong P."/>
            <person name="Inoue T."/>
            <person name="Kihara K."/>
            <person name="Lo N."/>
            <person name="Yamada A."/>
            <person name="Ohkuma M."/>
            <person name="Hongoh Y."/>
        </authorList>
    </citation>
    <scope>NUCLEOTIDE SEQUENCE [LARGE SCALE GENOMIC DNA]</scope>
    <source>
        <strain evidence="10">NkOx7-02</strain>
    </source>
</reference>
<keyword evidence="5 8" id="KW-0645">Protease</keyword>
<dbReference type="EMBL" id="BGZO01000012">
    <property type="protein sequence ID" value="GBR75986.1"/>
    <property type="molecule type" value="Genomic_DNA"/>
</dbReference>
<comment type="function">
    <text evidence="7 8">Presumably involved in the processing and regular turnover of intracellular proteins. Catalyzes the removal of unsubstituted N-terminal amino acids from various peptides.</text>
</comment>
<evidence type="ECO:0000256" key="7">
    <source>
        <dbReference type="ARBA" id="ARBA00049972"/>
    </source>
</evidence>
<keyword evidence="8" id="KW-0479">Metal-binding</keyword>
<keyword evidence="8" id="KW-0464">Manganese</keyword>
<dbReference type="Pfam" id="PF00883">
    <property type="entry name" value="Peptidase_M17"/>
    <property type="match status" value="1"/>
</dbReference>
<dbReference type="PANTHER" id="PTHR11963:SF23">
    <property type="entry name" value="CYTOSOL AMINOPEPTIDASE"/>
    <property type="match status" value="1"/>
</dbReference>
<evidence type="ECO:0000259" key="9">
    <source>
        <dbReference type="PROSITE" id="PS00631"/>
    </source>
</evidence>
<dbReference type="InterPro" id="IPR011356">
    <property type="entry name" value="Leucine_aapep/pepB"/>
</dbReference>
<accession>A0A388TGR0</accession>
<dbReference type="SUPFAM" id="SSF53187">
    <property type="entry name" value="Zn-dependent exopeptidases"/>
    <property type="match status" value="1"/>
</dbReference>
<dbReference type="EC" id="3.4.11.1" evidence="8"/>
<dbReference type="PROSITE" id="PS00631">
    <property type="entry name" value="CYTOSOL_AP"/>
    <property type="match status" value="1"/>
</dbReference>